<evidence type="ECO:0000256" key="2">
    <source>
        <dbReference type="ARBA" id="ARBA00004651"/>
    </source>
</evidence>
<comment type="catalytic activity">
    <reaction evidence="1">
        <text>ATP + protein L-histidine = ADP + protein N-phospho-L-histidine.</text>
        <dbReference type="EC" id="2.7.13.3"/>
    </reaction>
</comment>
<dbReference type="Pfam" id="PF00512">
    <property type="entry name" value="HisKA"/>
    <property type="match status" value="1"/>
</dbReference>
<organism evidence="16 17">
    <name type="scientific">Paenibacillus foliorum</name>
    <dbReference type="NCBI Taxonomy" id="2654974"/>
    <lineage>
        <taxon>Bacteria</taxon>
        <taxon>Bacillati</taxon>
        <taxon>Bacillota</taxon>
        <taxon>Bacilli</taxon>
        <taxon>Bacillales</taxon>
        <taxon>Paenibacillaceae</taxon>
        <taxon>Paenibacillus</taxon>
    </lineage>
</organism>
<dbReference type="InterPro" id="IPR036097">
    <property type="entry name" value="HisK_dim/P_sf"/>
</dbReference>
<dbReference type="RefSeq" id="WP_171655181.1">
    <property type="nucleotide sequence ID" value="NZ_WHOD01000105.1"/>
</dbReference>
<dbReference type="InterPro" id="IPR005467">
    <property type="entry name" value="His_kinase_dom"/>
</dbReference>
<dbReference type="Proteomes" id="UP000641588">
    <property type="component" value="Unassembled WGS sequence"/>
</dbReference>
<keyword evidence="7 14" id="KW-0812">Transmembrane</keyword>
<evidence type="ECO:0000256" key="7">
    <source>
        <dbReference type="ARBA" id="ARBA00022692"/>
    </source>
</evidence>
<evidence type="ECO:0000256" key="3">
    <source>
        <dbReference type="ARBA" id="ARBA00012438"/>
    </source>
</evidence>
<dbReference type="EMBL" id="WHOD01000105">
    <property type="protein sequence ID" value="NOU96937.1"/>
    <property type="molecule type" value="Genomic_DNA"/>
</dbReference>
<evidence type="ECO:0000256" key="14">
    <source>
        <dbReference type="SAM" id="Phobius"/>
    </source>
</evidence>
<evidence type="ECO:0000256" key="9">
    <source>
        <dbReference type="ARBA" id="ARBA00022777"/>
    </source>
</evidence>
<dbReference type="GO" id="GO:0005886">
    <property type="term" value="C:plasma membrane"/>
    <property type="evidence" value="ECO:0007669"/>
    <property type="project" value="UniProtKB-SubCell"/>
</dbReference>
<evidence type="ECO:0000256" key="12">
    <source>
        <dbReference type="ARBA" id="ARBA00023012"/>
    </source>
</evidence>
<dbReference type="PANTHER" id="PTHR43065:SF46">
    <property type="entry name" value="C4-DICARBOXYLATE TRANSPORT SENSOR PROTEIN DCTB"/>
    <property type="match status" value="1"/>
</dbReference>
<dbReference type="Gene3D" id="3.30.565.10">
    <property type="entry name" value="Histidine kinase-like ATPase, C-terminal domain"/>
    <property type="match status" value="1"/>
</dbReference>
<dbReference type="InterPro" id="IPR003594">
    <property type="entry name" value="HATPase_dom"/>
</dbReference>
<dbReference type="GO" id="GO:0005524">
    <property type="term" value="F:ATP binding"/>
    <property type="evidence" value="ECO:0007669"/>
    <property type="project" value="UniProtKB-KW"/>
</dbReference>
<dbReference type="Pfam" id="PF02518">
    <property type="entry name" value="HATPase_c"/>
    <property type="match status" value="1"/>
</dbReference>
<name>A0A972K5D4_9BACL</name>
<accession>A0A972K5D4</accession>
<dbReference type="PANTHER" id="PTHR43065">
    <property type="entry name" value="SENSOR HISTIDINE KINASE"/>
    <property type="match status" value="1"/>
</dbReference>
<evidence type="ECO:0000259" key="15">
    <source>
        <dbReference type="PROSITE" id="PS50109"/>
    </source>
</evidence>
<dbReference type="EC" id="2.7.13.3" evidence="3"/>
<keyword evidence="10" id="KW-0067">ATP-binding</keyword>
<keyword evidence="11 14" id="KW-1133">Transmembrane helix</keyword>
<comment type="subcellular location">
    <subcellularLocation>
        <location evidence="2">Cell membrane</location>
        <topology evidence="2">Multi-pass membrane protein</topology>
    </subcellularLocation>
</comment>
<evidence type="ECO:0000256" key="11">
    <source>
        <dbReference type="ARBA" id="ARBA00022989"/>
    </source>
</evidence>
<evidence type="ECO:0000256" key="6">
    <source>
        <dbReference type="ARBA" id="ARBA00022679"/>
    </source>
</evidence>
<evidence type="ECO:0000256" key="1">
    <source>
        <dbReference type="ARBA" id="ARBA00000085"/>
    </source>
</evidence>
<feature type="transmembrane region" description="Helical" evidence="14">
    <location>
        <begin position="101"/>
        <end position="118"/>
    </location>
</feature>
<dbReference type="InterPro" id="IPR036890">
    <property type="entry name" value="HATPase_C_sf"/>
</dbReference>
<keyword evidence="8" id="KW-0547">Nucleotide-binding</keyword>
<gene>
    <name evidence="16" type="ORF">GC093_27480</name>
</gene>
<dbReference type="PROSITE" id="PS50109">
    <property type="entry name" value="HIS_KIN"/>
    <property type="match status" value="1"/>
</dbReference>
<dbReference type="Pfam" id="PF07694">
    <property type="entry name" value="5TM-5TMR_LYT"/>
    <property type="match status" value="1"/>
</dbReference>
<reference evidence="16" key="1">
    <citation type="submission" date="2019-10" db="EMBL/GenBank/DDBJ databases">
        <title>Description of Paenibacillus glebae sp. nov.</title>
        <authorList>
            <person name="Carlier A."/>
            <person name="Qi S."/>
        </authorList>
    </citation>
    <scope>NUCLEOTIDE SEQUENCE</scope>
    <source>
        <strain evidence="16">LMG 31456</strain>
    </source>
</reference>
<evidence type="ECO:0000256" key="5">
    <source>
        <dbReference type="ARBA" id="ARBA00022553"/>
    </source>
</evidence>
<feature type="transmembrane region" description="Helical" evidence="14">
    <location>
        <begin position="69"/>
        <end position="89"/>
    </location>
</feature>
<dbReference type="SMART" id="SM00388">
    <property type="entry name" value="HisKA"/>
    <property type="match status" value="1"/>
</dbReference>
<dbReference type="SUPFAM" id="SSF55874">
    <property type="entry name" value="ATPase domain of HSP90 chaperone/DNA topoisomerase II/histidine kinase"/>
    <property type="match status" value="1"/>
</dbReference>
<evidence type="ECO:0000256" key="10">
    <source>
        <dbReference type="ARBA" id="ARBA00022840"/>
    </source>
</evidence>
<feature type="transmembrane region" description="Helical" evidence="14">
    <location>
        <begin position="37"/>
        <end position="57"/>
    </location>
</feature>
<comment type="caution">
    <text evidence="16">The sequence shown here is derived from an EMBL/GenBank/DDBJ whole genome shotgun (WGS) entry which is preliminary data.</text>
</comment>
<keyword evidence="17" id="KW-1185">Reference proteome</keyword>
<dbReference type="InterPro" id="IPR003661">
    <property type="entry name" value="HisK_dim/P_dom"/>
</dbReference>
<evidence type="ECO:0000313" key="16">
    <source>
        <dbReference type="EMBL" id="NOU96937.1"/>
    </source>
</evidence>
<dbReference type="SUPFAM" id="SSF47384">
    <property type="entry name" value="Homodimeric domain of signal transducing histidine kinase"/>
    <property type="match status" value="1"/>
</dbReference>
<dbReference type="GO" id="GO:0000155">
    <property type="term" value="F:phosphorelay sensor kinase activity"/>
    <property type="evidence" value="ECO:0007669"/>
    <property type="project" value="InterPro"/>
</dbReference>
<keyword evidence="5" id="KW-0597">Phosphoprotein</keyword>
<dbReference type="InterPro" id="IPR004358">
    <property type="entry name" value="Sig_transdc_His_kin-like_C"/>
</dbReference>
<feature type="transmembrane region" description="Helical" evidence="14">
    <location>
        <begin position="157"/>
        <end position="183"/>
    </location>
</feature>
<proteinExistence type="predicted"/>
<dbReference type="CDD" id="cd00082">
    <property type="entry name" value="HisKA"/>
    <property type="match status" value="1"/>
</dbReference>
<feature type="transmembrane region" description="Helical" evidence="14">
    <location>
        <begin position="7"/>
        <end position="25"/>
    </location>
</feature>
<keyword evidence="4" id="KW-1003">Cell membrane</keyword>
<feature type="transmembrane region" description="Helical" evidence="14">
    <location>
        <begin position="130"/>
        <end position="151"/>
    </location>
</feature>
<keyword evidence="9 16" id="KW-0418">Kinase</keyword>
<dbReference type="InterPro" id="IPR011620">
    <property type="entry name" value="Sig_transdc_His_kinase_LytS_TM"/>
</dbReference>
<dbReference type="AlphaFoldDB" id="A0A972K5D4"/>
<keyword evidence="13 14" id="KW-0472">Membrane</keyword>
<sequence>MLSYFKDFIVNIFFIFSPLVFYPYIYRTKSRVRLYKFLLYILFSFALVITMSFPLTISGMVYDFRSIPLVLGALYGGLEVSILLFATLITYRHILGSPVNLLYAVATVPGFTILALSHRKYTYLKLYQKIITAVILCTLFKLITFSIYYTFTQNIKFLFHSVITTFETYLLQGLIIGVCVYLIEFLNKYFHMQEEVVKSEKMKIVSDMAASVAHEIRNPLTTVRGFIQLFGAQNLEEKKKILYQRICLEELDRAQLIITDYLSLAKPDPEIIEKINIKDEISYMSNVLLTYANYNHIEINEIVSENDDLFIIGDRYKFRQALINIGKNAIEAMDNKGVLEIKVIKINHHVEIIISDTGVGMTADQIKRLGTPYYSTKEKGTGLGTMVSFGIIKKMNGKIDIKSEVGKGTQYTLIFTEAQSNKLIQNS</sequence>
<evidence type="ECO:0000256" key="4">
    <source>
        <dbReference type="ARBA" id="ARBA00022475"/>
    </source>
</evidence>
<evidence type="ECO:0000313" key="17">
    <source>
        <dbReference type="Proteomes" id="UP000641588"/>
    </source>
</evidence>
<protein>
    <recommendedName>
        <fullName evidence="3">histidine kinase</fullName>
        <ecNumber evidence="3">2.7.13.3</ecNumber>
    </recommendedName>
</protein>
<dbReference type="Gene3D" id="1.10.287.130">
    <property type="match status" value="1"/>
</dbReference>
<feature type="domain" description="Histidine kinase" evidence="15">
    <location>
        <begin position="211"/>
        <end position="419"/>
    </location>
</feature>
<dbReference type="CDD" id="cd00075">
    <property type="entry name" value="HATPase"/>
    <property type="match status" value="1"/>
</dbReference>
<dbReference type="GO" id="GO:0071555">
    <property type="term" value="P:cell wall organization"/>
    <property type="evidence" value="ECO:0007669"/>
    <property type="project" value="InterPro"/>
</dbReference>
<dbReference type="PRINTS" id="PR00344">
    <property type="entry name" value="BCTRLSENSOR"/>
</dbReference>
<evidence type="ECO:0000256" key="8">
    <source>
        <dbReference type="ARBA" id="ARBA00022741"/>
    </source>
</evidence>
<dbReference type="SMART" id="SM00387">
    <property type="entry name" value="HATPase_c"/>
    <property type="match status" value="1"/>
</dbReference>
<keyword evidence="12" id="KW-0902">Two-component regulatory system</keyword>
<keyword evidence="6" id="KW-0808">Transferase</keyword>
<evidence type="ECO:0000256" key="13">
    <source>
        <dbReference type="ARBA" id="ARBA00023136"/>
    </source>
</evidence>